<name>A0A1M5XPU2_9BACT</name>
<dbReference type="InterPro" id="IPR003337">
    <property type="entry name" value="Trehalose_PPase"/>
</dbReference>
<dbReference type="GO" id="GO:0004805">
    <property type="term" value="F:trehalose-phosphatase activity"/>
    <property type="evidence" value="ECO:0007669"/>
    <property type="project" value="TreeGrafter"/>
</dbReference>
<dbReference type="Pfam" id="PF02358">
    <property type="entry name" value="Trehalose_PPase"/>
    <property type="match status" value="1"/>
</dbReference>
<sequence>MEEKKNRRLVLVSNRLPFQLLEKNKRITLKESDGGLVSALKSYFERESSHAFDEKWWIGSADFPEKRWEGFKHDKKRRPQDFEVEPLFLDTKLYNRFYNGFCNATLWPLFHYFPSFVEFDDDTFRAYEEVNQRFADKLIAFLKPGDLLWIHDYQLMLLPCMIRKMMPDATIGFFLHIPFPNFEIFRLMHRSWKEKIIHGLLGADLLGFHTQEYVQHFLKTVRMVAGLDHYYRAIYVNDRIVKADLFPLGIDYEKFNHASDQLPVKQQKEVVLKNFGSRKIIFSVDRLDYTKGVTHRLAGFERFLEQHGTWREKVVFIMVVVPSRQIISKYNQRRKLIEEQVGRINGKYSTLTWQPIIYRYSHLSFAELSALYQSADIGLITPLRDGMNLVAKEYVASQRDGRGTLILSELAGAASELGEAILVNPVDKEEMAQAIFTALTQPEETQKQNMAILQQRLQEYTVIHWVNDFLKQLQEVKELQKEQETKYVNRAARTSIATAFKAANSRHLFLDYDGTLVPFAKHPREAVPDKSLLQLLARLSADDRTQVTIISGRAYPLLEGWFRNLPINLVAEHGAAIRHPEGTWNEQSADQSWKPLIRPMLDLFTQRSLGSFVEEKDHTLAWHYRNVDAELGFVRSRELLDNLYHLVRNAQLQVIDGNKVIEVRVAGVDKGVAARNLIQENPSDFVLAIGDDKTDEDMFKALADKGITIKVGPGHTQAQYTVPSQKEVLGLLHQLVD</sequence>
<dbReference type="GO" id="GO:0005992">
    <property type="term" value="P:trehalose biosynthetic process"/>
    <property type="evidence" value="ECO:0007669"/>
    <property type="project" value="InterPro"/>
</dbReference>
<evidence type="ECO:0000256" key="2">
    <source>
        <dbReference type="ARBA" id="ARBA00008799"/>
    </source>
</evidence>
<dbReference type="GO" id="GO:0003825">
    <property type="term" value="F:alpha,alpha-trehalose-phosphate synthase (UDP-forming) activity"/>
    <property type="evidence" value="ECO:0007669"/>
    <property type="project" value="TreeGrafter"/>
</dbReference>
<dbReference type="InterPro" id="IPR036412">
    <property type="entry name" value="HAD-like_sf"/>
</dbReference>
<dbReference type="Proteomes" id="UP000184212">
    <property type="component" value="Unassembled WGS sequence"/>
</dbReference>
<dbReference type="NCBIfam" id="NF011071">
    <property type="entry name" value="PRK14501.1"/>
    <property type="match status" value="1"/>
</dbReference>
<accession>A0A1M5XPU2</accession>
<proteinExistence type="inferred from homology"/>
<dbReference type="Gene3D" id="3.30.70.1020">
    <property type="entry name" value="Trehalose-6-phosphate phosphatase related protein, domain 2"/>
    <property type="match status" value="1"/>
</dbReference>
<keyword evidence="4" id="KW-1185">Reference proteome</keyword>
<dbReference type="AlphaFoldDB" id="A0A1M5XPU2"/>
<dbReference type="RefSeq" id="WP_073143417.1">
    <property type="nucleotide sequence ID" value="NZ_FQWQ01000006.1"/>
</dbReference>
<dbReference type="SUPFAM" id="SSF56784">
    <property type="entry name" value="HAD-like"/>
    <property type="match status" value="1"/>
</dbReference>
<dbReference type="CDD" id="cd03788">
    <property type="entry name" value="GT20_TPS"/>
    <property type="match status" value="1"/>
</dbReference>
<reference evidence="3 4" key="1">
    <citation type="submission" date="2016-11" db="EMBL/GenBank/DDBJ databases">
        <authorList>
            <person name="Jaros S."/>
            <person name="Januszkiewicz K."/>
            <person name="Wedrychowicz H."/>
        </authorList>
    </citation>
    <scope>NUCLEOTIDE SEQUENCE [LARGE SCALE GENOMIC DNA]</scope>
    <source>
        <strain evidence="3 4">DSM 24574</strain>
    </source>
</reference>
<evidence type="ECO:0000313" key="3">
    <source>
        <dbReference type="EMBL" id="SHI01769.1"/>
    </source>
</evidence>
<dbReference type="NCBIfam" id="TIGR01484">
    <property type="entry name" value="HAD-SF-IIB"/>
    <property type="match status" value="1"/>
</dbReference>
<dbReference type="GO" id="GO:0005829">
    <property type="term" value="C:cytosol"/>
    <property type="evidence" value="ECO:0007669"/>
    <property type="project" value="TreeGrafter"/>
</dbReference>
<protein>
    <submittedName>
        <fullName evidence="3">Trehalose 6-phosphate synthase/phosphatase</fullName>
    </submittedName>
</protein>
<dbReference type="InterPro" id="IPR023214">
    <property type="entry name" value="HAD_sf"/>
</dbReference>
<dbReference type="InterPro" id="IPR006379">
    <property type="entry name" value="HAD-SF_hydro_IIB"/>
</dbReference>
<evidence type="ECO:0000313" key="4">
    <source>
        <dbReference type="Proteomes" id="UP000184212"/>
    </source>
</evidence>
<dbReference type="SUPFAM" id="SSF53756">
    <property type="entry name" value="UDP-Glycosyltransferase/glycogen phosphorylase"/>
    <property type="match status" value="1"/>
</dbReference>
<gene>
    <name evidence="3" type="ORF">SAMN04488109_6815</name>
</gene>
<comment type="similarity">
    <text evidence="1">In the C-terminal section; belongs to the trehalose phosphatase family.</text>
</comment>
<dbReference type="OrthoDB" id="9761633at2"/>
<dbReference type="EMBL" id="FQWQ01000006">
    <property type="protein sequence ID" value="SHI01769.1"/>
    <property type="molecule type" value="Genomic_DNA"/>
</dbReference>
<dbReference type="STRING" id="947013.SAMN04488109_6815"/>
<dbReference type="CDD" id="cd01627">
    <property type="entry name" value="HAD_TPP"/>
    <property type="match status" value="1"/>
</dbReference>
<dbReference type="Gene3D" id="3.40.50.2000">
    <property type="entry name" value="Glycogen Phosphorylase B"/>
    <property type="match status" value="2"/>
</dbReference>
<comment type="similarity">
    <text evidence="2">Belongs to the glycosyltransferase 20 family.</text>
</comment>
<dbReference type="NCBIfam" id="TIGR00685">
    <property type="entry name" value="T6PP"/>
    <property type="match status" value="1"/>
</dbReference>
<dbReference type="PANTHER" id="PTHR10788:SF106">
    <property type="entry name" value="BCDNA.GH08860"/>
    <property type="match status" value="1"/>
</dbReference>
<dbReference type="PANTHER" id="PTHR10788">
    <property type="entry name" value="TREHALOSE-6-PHOSPHATE SYNTHASE"/>
    <property type="match status" value="1"/>
</dbReference>
<dbReference type="Pfam" id="PF00982">
    <property type="entry name" value="Glyco_transf_20"/>
    <property type="match status" value="1"/>
</dbReference>
<dbReference type="InterPro" id="IPR001830">
    <property type="entry name" value="Glyco_trans_20"/>
</dbReference>
<evidence type="ECO:0000256" key="1">
    <source>
        <dbReference type="ARBA" id="ARBA00006330"/>
    </source>
</evidence>
<organism evidence="3 4">
    <name type="scientific">Chryseolinea serpens</name>
    <dbReference type="NCBI Taxonomy" id="947013"/>
    <lineage>
        <taxon>Bacteria</taxon>
        <taxon>Pseudomonadati</taxon>
        <taxon>Bacteroidota</taxon>
        <taxon>Cytophagia</taxon>
        <taxon>Cytophagales</taxon>
        <taxon>Fulvivirgaceae</taxon>
        <taxon>Chryseolinea</taxon>
    </lineage>
</organism>
<dbReference type="Gene3D" id="3.40.50.1000">
    <property type="entry name" value="HAD superfamily/HAD-like"/>
    <property type="match status" value="1"/>
</dbReference>